<keyword evidence="2" id="KW-0012">Acyltransferase</keyword>
<evidence type="ECO:0000313" key="4">
    <source>
        <dbReference type="EMBL" id="QNQ09403.1"/>
    </source>
</evidence>
<dbReference type="RefSeq" id="WP_187761718.1">
    <property type="nucleotide sequence ID" value="NZ_CP061038.1"/>
</dbReference>
<reference evidence="4 5" key="1">
    <citation type="submission" date="2020-09" db="EMBL/GenBank/DDBJ databases">
        <title>Sphingomonas sp., a new species isolated from pork steak.</title>
        <authorList>
            <person name="Heidler von Heilborn D."/>
        </authorList>
    </citation>
    <scope>NUCLEOTIDE SEQUENCE [LARGE SCALE GENOMIC DNA]</scope>
    <source>
        <strain evidence="5">S8-3T</strain>
    </source>
</reference>
<organism evidence="4 5">
    <name type="scientific">Sphingomonas alpina</name>
    <dbReference type="NCBI Taxonomy" id="653931"/>
    <lineage>
        <taxon>Bacteria</taxon>
        <taxon>Pseudomonadati</taxon>
        <taxon>Pseudomonadota</taxon>
        <taxon>Alphaproteobacteria</taxon>
        <taxon>Sphingomonadales</taxon>
        <taxon>Sphingomonadaceae</taxon>
        <taxon>Sphingomonas</taxon>
    </lineage>
</organism>
<evidence type="ECO:0000313" key="5">
    <source>
        <dbReference type="Proteomes" id="UP000516148"/>
    </source>
</evidence>
<dbReference type="PANTHER" id="PTHR43877">
    <property type="entry name" value="AMINOALKYLPHOSPHONATE N-ACETYLTRANSFERASE-RELATED-RELATED"/>
    <property type="match status" value="1"/>
</dbReference>
<dbReference type="InterPro" id="IPR016181">
    <property type="entry name" value="Acyl_CoA_acyltransferase"/>
</dbReference>
<dbReference type="KEGG" id="spap:H3Z74_22575"/>
<dbReference type="InterPro" id="IPR050832">
    <property type="entry name" value="Bact_Acetyltransf"/>
</dbReference>
<evidence type="ECO:0000259" key="3">
    <source>
        <dbReference type="PROSITE" id="PS51186"/>
    </source>
</evidence>
<evidence type="ECO:0000256" key="1">
    <source>
        <dbReference type="ARBA" id="ARBA00022679"/>
    </source>
</evidence>
<name>A0A7H0LIA0_9SPHN</name>
<dbReference type="SUPFAM" id="SSF55729">
    <property type="entry name" value="Acyl-CoA N-acyltransferases (Nat)"/>
    <property type="match status" value="1"/>
</dbReference>
<dbReference type="CDD" id="cd04301">
    <property type="entry name" value="NAT_SF"/>
    <property type="match status" value="1"/>
</dbReference>
<keyword evidence="5" id="KW-1185">Reference proteome</keyword>
<protein>
    <submittedName>
        <fullName evidence="4">GNAT family N-acetyltransferase</fullName>
    </submittedName>
</protein>
<dbReference type="Pfam" id="PF00583">
    <property type="entry name" value="Acetyltransf_1"/>
    <property type="match status" value="1"/>
</dbReference>
<dbReference type="Proteomes" id="UP000516148">
    <property type="component" value="Chromosome"/>
</dbReference>
<dbReference type="GO" id="GO:0016747">
    <property type="term" value="F:acyltransferase activity, transferring groups other than amino-acyl groups"/>
    <property type="evidence" value="ECO:0007669"/>
    <property type="project" value="InterPro"/>
</dbReference>
<dbReference type="PROSITE" id="PS51186">
    <property type="entry name" value="GNAT"/>
    <property type="match status" value="1"/>
</dbReference>
<keyword evidence="1 4" id="KW-0808">Transferase</keyword>
<dbReference type="AlphaFoldDB" id="A0A7H0LIA0"/>
<evidence type="ECO:0000256" key="2">
    <source>
        <dbReference type="ARBA" id="ARBA00023315"/>
    </source>
</evidence>
<dbReference type="InterPro" id="IPR000182">
    <property type="entry name" value="GNAT_dom"/>
</dbReference>
<gene>
    <name evidence="4" type="ORF">H3Z74_22575</name>
</gene>
<accession>A0A7H0LIA0</accession>
<proteinExistence type="predicted"/>
<feature type="domain" description="N-acetyltransferase" evidence="3">
    <location>
        <begin position="10"/>
        <end position="177"/>
    </location>
</feature>
<dbReference type="EMBL" id="CP061038">
    <property type="protein sequence ID" value="QNQ09403.1"/>
    <property type="molecule type" value="Genomic_DNA"/>
</dbReference>
<dbReference type="Gene3D" id="3.40.630.30">
    <property type="match status" value="1"/>
</dbReference>
<sequence>MTDLAPPPAITYRDARTIDGPALSAMARRSFTETFGTLYRQSDLAAFLDEAFGANGLPSQLSDPDFAVRLALEGDKIIGFVKMGPVTFPGEWRPDAIELYQFYILGPWQGQGVAQTLMDWALEHSRAHGAKEIILSVYVDNHRAHRFYERYGFRDIGRYAFRVGETVDDDNLMRLVL</sequence>